<dbReference type="EMBL" id="MU853775">
    <property type="protein sequence ID" value="KAK3942282.1"/>
    <property type="molecule type" value="Genomic_DNA"/>
</dbReference>
<evidence type="ECO:0000259" key="5">
    <source>
        <dbReference type="Pfam" id="PF01180"/>
    </source>
</evidence>
<keyword evidence="4" id="KW-0560">Oxidoreductase</keyword>
<keyword evidence="7" id="KW-1185">Reference proteome</keyword>
<evidence type="ECO:0000313" key="7">
    <source>
        <dbReference type="Proteomes" id="UP001303473"/>
    </source>
</evidence>
<dbReference type="Proteomes" id="UP001303473">
    <property type="component" value="Unassembled WGS sequence"/>
</dbReference>
<dbReference type="InterPro" id="IPR007364">
    <property type="entry name" value="SFM1-like"/>
</dbReference>
<dbReference type="GO" id="GO:0006221">
    <property type="term" value="P:pyrimidine nucleotide biosynthetic process"/>
    <property type="evidence" value="ECO:0007669"/>
    <property type="project" value="InterPro"/>
</dbReference>
<dbReference type="InterPro" id="IPR005720">
    <property type="entry name" value="Dihydroorotate_DH_cat"/>
</dbReference>
<dbReference type="PANTHER" id="PTHR35517">
    <property type="entry name" value="PROTEIN ARGININE N-METHYLTRANSFERASE SFM1"/>
    <property type="match status" value="1"/>
</dbReference>
<dbReference type="InterPro" id="IPR023359">
    <property type="entry name" value="Dihydro_DH_chainA_dom2"/>
</dbReference>
<keyword evidence="3" id="KW-0963">Cytoplasm</keyword>
<gene>
    <name evidence="6" type="ORF">QBC46DRAFT_284339</name>
</gene>
<feature type="non-terminal residue" evidence="6">
    <location>
        <position position="535"/>
    </location>
</feature>
<dbReference type="Gene3D" id="3.20.20.70">
    <property type="entry name" value="Aldolase class I"/>
    <property type="match status" value="1"/>
</dbReference>
<name>A0AAN6NEL0_9PEZI</name>
<evidence type="ECO:0000256" key="1">
    <source>
        <dbReference type="ARBA" id="ARBA00008008"/>
    </source>
</evidence>
<evidence type="ECO:0000313" key="6">
    <source>
        <dbReference type="EMBL" id="KAK3942282.1"/>
    </source>
</evidence>
<reference evidence="7" key="1">
    <citation type="journal article" date="2023" name="Mol. Phylogenet. Evol.">
        <title>Genome-scale phylogeny and comparative genomics of the fungal order Sordariales.</title>
        <authorList>
            <person name="Hensen N."/>
            <person name="Bonometti L."/>
            <person name="Westerberg I."/>
            <person name="Brannstrom I.O."/>
            <person name="Guillou S."/>
            <person name="Cros-Aarteil S."/>
            <person name="Calhoun S."/>
            <person name="Haridas S."/>
            <person name="Kuo A."/>
            <person name="Mondo S."/>
            <person name="Pangilinan J."/>
            <person name="Riley R."/>
            <person name="LaButti K."/>
            <person name="Andreopoulos B."/>
            <person name="Lipzen A."/>
            <person name="Chen C."/>
            <person name="Yan M."/>
            <person name="Daum C."/>
            <person name="Ng V."/>
            <person name="Clum A."/>
            <person name="Steindorff A."/>
            <person name="Ohm R.A."/>
            <person name="Martin F."/>
            <person name="Silar P."/>
            <person name="Natvig D.O."/>
            <person name="Lalanne C."/>
            <person name="Gautier V."/>
            <person name="Ament-Velasquez S.L."/>
            <person name="Kruys A."/>
            <person name="Hutchinson M.I."/>
            <person name="Powell A.J."/>
            <person name="Barry K."/>
            <person name="Miller A.N."/>
            <person name="Grigoriev I.V."/>
            <person name="Debuchy R."/>
            <person name="Gladieux P."/>
            <person name="Hiltunen Thoren M."/>
            <person name="Johannesson H."/>
        </authorList>
    </citation>
    <scope>NUCLEOTIDE SEQUENCE [LARGE SCALE GENOMIC DNA]</scope>
    <source>
        <strain evidence="7">CBS 340.73</strain>
    </source>
</reference>
<dbReference type="AlphaFoldDB" id="A0AAN6NEL0"/>
<protein>
    <recommendedName>
        <fullName evidence="2">Dihydroorotate dehydrogenase (fumarate)</fullName>
    </recommendedName>
</protein>
<dbReference type="CDD" id="cd04741">
    <property type="entry name" value="DHOD_1A_like"/>
    <property type="match status" value="1"/>
</dbReference>
<sequence>MAQENGKTYIVEHLDEELGPWSELEYLAIAQESHKAGSKFCLSSLPPAFKVPEALKAVPSFISETRGVEELYANDKSRVCLLDPAAAKDLSPEDGDVFDVFLFGGILGDDPPRDRTSELRKKGFEGRRLGPKQMTTDTAVRVTRMVVEGKVPLQEVPYLDFPELKFNENESTQMPFRYVKGEDGKPIMPEEQLNMAEMPPEAPPALEISPPLINSASPWATTLEDLRALYSCPYTGAVTTRTSLIRGFDHDPNKHSYVFFDAGTHTLWDGSTPNASLNSLGYSPFPLDGYIEFVRKIAQEQPAPGLYTKRFILSVTGTPEEVAESYEMIVDSLALYKLPVAMEINLSCPNIPNKPPPAYSKEALVEYLVKVETAAQIYHRIRIPVGIKTPPYTHSTEYEMLMDALEESAAATGVCPLSFVTATNTLGSCMVLSGQASESTGRGGLLESAYLPPTCGGIGGMAGAPLHPLALGNVSTLRRMLDDPRRKSKVGHIRIIGVGGVLDQQGYQRMRLAGADVVGVATGLGLKGVAIFKEL</sequence>
<dbReference type="GO" id="GO:0005737">
    <property type="term" value="C:cytoplasm"/>
    <property type="evidence" value="ECO:0007669"/>
    <property type="project" value="InterPro"/>
</dbReference>
<dbReference type="InterPro" id="IPR033886">
    <property type="entry name" value="DHOD_1A"/>
</dbReference>
<comment type="similarity">
    <text evidence="1">Belongs to the dihydroorotate dehydrogenase family. Type 1 subfamily.</text>
</comment>
<evidence type="ECO:0000256" key="4">
    <source>
        <dbReference type="ARBA" id="ARBA00023002"/>
    </source>
</evidence>
<dbReference type="PANTHER" id="PTHR35517:SF1">
    <property type="entry name" value="PROTEIN ARGININE N-METHYLTRANSFERASE SFM1"/>
    <property type="match status" value="1"/>
</dbReference>
<evidence type="ECO:0000256" key="2">
    <source>
        <dbReference type="ARBA" id="ARBA00021374"/>
    </source>
</evidence>
<organism evidence="6 7">
    <name type="scientific">Diplogelasinospora grovesii</name>
    <dbReference type="NCBI Taxonomy" id="303347"/>
    <lineage>
        <taxon>Eukaryota</taxon>
        <taxon>Fungi</taxon>
        <taxon>Dikarya</taxon>
        <taxon>Ascomycota</taxon>
        <taxon>Pezizomycotina</taxon>
        <taxon>Sordariomycetes</taxon>
        <taxon>Sordariomycetidae</taxon>
        <taxon>Sordariales</taxon>
        <taxon>Diplogelasinosporaceae</taxon>
        <taxon>Diplogelasinospora</taxon>
    </lineage>
</organism>
<dbReference type="InterPro" id="IPR013785">
    <property type="entry name" value="Aldolase_TIM"/>
</dbReference>
<comment type="caution">
    <text evidence="6">The sequence shown here is derived from an EMBL/GenBank/DDBJ whole genome shotgun (WGS) entry which is preliminary data.</text>
</comment>
<dbReference type="GO" id="GO:0035241">
    <property type="term" value="F:protein-arginine omega-N monomethyltransferase activity"/>
    <property type="evidence" value="ECO:0007669"/>
    <property type="project" value="TreeGrafter"/>
</dbReference>
<dbReference type="GO" id="GO:0004152">
    <property type="term" value="F:dihydroorotate dehydrogenase activity"/>
    <property type="evidence" value="ECO:0007669"/>
    <property type="project" value="InterPro"/>
</dbReference>
<dbReference type="Pfam" id="PF04252">
    <property type="entry name" value="SFM1-like"/>
    <property type="match status" value="1"/>
</dbReference>
<dbReference type="CDD" id="cd18090">
    <property type="entry name" value="Arginine_MT_Sfm1"/>
    <property type="match status" value="1"/>
</dbReference>
<feature type="domain" description="Dihydroorotate dehydrogenase catalytic" evidence="5">
    <location>
        <begin position="272"/>
        <end position="534"/>
    </location>
</feature>
<dbReference type="Pfam" id="PF01180">
    <property type="entry name" value="DHO_dh"/>
    <property type="match status" value="1"/>
</dbReference>
<dbReference type="SUPFAM" id="SSF51395">
    <property type="entry name" value="FMN-linked oxidoreductases"/>
    <property type="match status" value="1"/>
</dbReference>
<proteinExistence type="inferred from homology"/>
<dbReference type="Gene3D" id="2.30.26.10">
    <property type="entry name" value="Dihydroorotate Dehydrogenase A, chain A, domain 2"/>
    <property type="match status" value="1"/>
</dbReference>
<evidence type="ECO:0000256" key="3">
    <source>
        <dbReference type="ARBA" id="ARBA00022490"/>
    </source>
</evidence>
<accession>A0AAN6NEL0</accession>